<evidence type="ECO:0000313" key="11">
    <source>
        <dbReference type="EMBL" id="SHO63153.1"/>
    </source>
</evidence>
<dbReference type="EC" id="1.3.1.12" evidence="3"/>
<dbReference type="PANTHER" id="PTHR21363">
    <property type="entry name" value="PREPHENATE DEHYDROGENASE"/>
    <property type="match status" value="1"/>
</dbReference>
<keyword evidence="12" id="KW-1185">Reference proteome</keyword>
<dbReference type="NCBIfam" id="NF005694">
    <property type="entry name" value="PRK07502.1"/>
    <property type="match status" value="1"/>
</dbReference>
<evidence type="ECO:0000256" key="5">
    <source>
        <dbReference type="ARBA" id="ARBA00022605"/>
    </source>
</evidence>
<dbReference type="GO" id="GO:0008977">
    <property type="term" value="F:prephenate dehydrogenase (NAD+) activity"/>
    <property type="evidence" value="ECO:0007669"/>
    <property type="project" value="UniProtKB-EC"/>
</dbReference>
<evidence type="ECO:0000256" key="3">
    <source>
        <dbReference type="ARBA" id="ARBA00012068"/>
    </source>
</evidence>
<protein>
    <recommendedName>
        <fullName evidence="3">prephenate dehydrogenase</fullName>
        <ecNumber evidence="3">1.3.1.12</ecNumber>
    </recommendedName>
</protein>
<dbReference type="GO" id="GO:0004665">
    <property type="term" value="F:prephenate dehydrogenase (NADP+) activity"/>
    <property type="evidence" value="ECO:0007669"/>
    <property type="project" value="InterPro"/>
</dbReference>
<comment type="pathway">
    <text evidence="1">Amino-acid biosynthesis; L-tyrosine biosynthesis; (4-hydroxyphenyl)pyruvate from prephenate (NAD(+) route): step 1/1.</text>
</comment>
<dbReference type="Pfam" id="PF20463">
    <property type="entry name" value="PDH_C"/>
    <property type="match status" value="1"/>
</dbReference>
<keyword evidence="5" id="KW-0028">Amino-acid biosynthesis</keyword>
<evidence type="ECO:0000256" key="6">
    <source>
        <dbReference type="ARBA" id="ARBA00023002"/>
    </source>
</evidence>
<dbReference type="Proteomes" id="UP000186406">
    <property type="component" value="Unassembled WGS sequence"/>
</dbReference>
<name>A0A1M7ZE52_9HYPH</name>
<dbReference type="InterPro" id="IPR036291">
    <property type="entry name" value="NAD(P)-bd_dom_sf"/>
</dbReference>
<evidence type="ECO:0000256" key="9">
    <source>
        <dbReference type="ARBA" id="ARBA00049260"/>
    </source>
</evidence>
<evidence type="ECO:0000256" key="8">
    <source>
        <dbReference type="ARBA" id="ARBA00023141"/>
    </source>
</evidence>
<sequence>MTPAPDKDSPVVSSSSPATGPLPFGRLAIVGVGLIGSSLARAALARGLAGEVALADADPAVVARAAELGIGTSFHADAAEAAAGADLVISCVPVGACGLVAEAIGPVLKPGAIVSDVGSVKAAVVERMLPHLPEKDRFVPAHPVAGTEFSGPDAGFADLFEGRWSILTPPPGTAEEAISTVAAFWEACGANVETMTPAHHDLVLAITSHLPHLIAYNIVGTAADIEEVTQSEVIKFSAGGFRDFTRIAASDPTMWRDIFLNNKLAVLEALGRFSEDLAALQRAIRWGDGDALFNLFTRTRAIRRSIIDVGQDTPSPDFGRRPPGK</sequence>
<comment type="similarity">
    <text evidence="2">Belongs to the prephenate/arogenate dehydrogenase family.</text>
</comment>
<dbReference type="InterPro" id="IPR046826">
    <property type="entry name" value="PDH_N"/>
</dbReference>
<dbReference type="Gene3D" id="1.10.3660.10">
    <property type="entry name" value="6-phosphogluconate dehydrogenase C-terminal like domain"/>
    <property type="match status" value="1"/>
</dbReference>
<dbReference type="AlphaFoldDB" id="A0A1M7ZE52"/>
<keyword evidence="4" id="KW-0827">Tyrosine biosynthesis</keyword>
<dbReference type="FunFam" id="3.40.50.720:FF:000208">
    <property type="entry name" value="Prephenate dehydrogenase"/>
    <property type="match status" value="1"/>
</dbReference>
<dbReference type="Pfam" id="PF02153">
    <property type="entry name" value="PDH_N"/>
    <property type="match status" value="1"/>
</dbReference>
<keyword evidence="7" id="KW-0520">NAD</keyword>
<dbReference type="SUPFAM" id="SSF51735">
    <property type="entry name" value="NAD(P)-binding Rossmann-fold domains"/>
    <property type="match status" value="1"/>
</dbReference>
<dbReference type="Gene3D" id="3.40.50.720">
    <property type="entry name" value="NAD(P)-binding Rossmann-like Domain"/>
    <property type="match status" value="1"/>
</dbReference>
<dbReference type="FunFam" id="1.10.3660.10:FF:000003">
    <property type="entry name" value="Prephenate dehydrogenase"/>
    <property type="match status" value="1"/>
</dbReference>
<gene>
    <name evidence="11" type="ORF">SAMN02745172_01288</name>
</gene>
<dbReference type="PROSITE" id="PS51176">
    <property type="entry name" value="PDH_ADH"/>
    <property type="match status" value="1"/>
</dbReference>
<keyword evidence="6" id="KW-0560">Oxidoreductase</keyword>
<organism evidence="11 12">
    <name type="scientific">Pseudoxanthobacter soli DSM 19599</name>
    <dbReference type="NCBI Taxonomy" id="1123029"/>
    <lineage>
        <taxon>Bacteria</taxon>
        <taxon>Pseudomonadati</taxon>
        <taxon>Pseudomonadota</taxon>
        <taxon>Alphaproteobacteria</taxon>
        <taxon>Hyphomicrobiales</taxon>
        <taxon>Segnochrobactraceae</taxon>
        <taxon>Pseudoxanthobacter</taxon>
    </lineage>
</organism>
<evidence type="ECO:0000259" key="10">
    <source>
        <dbReference type="PROSITE" id="PS51176"/>
    </source>
</evidence>
<evidence type="ECO:0000256" key="4">
    <source>
        <dbReference type="ARBA" id="ARBA00022498"/>
    </source>
</evidence>
<dbReference type="PANTHER" id="PTHR21363:SF0">
    <property type="entry name" value="PREPHENATE DEHYDROGENASE [NADP(+)]"/>
    <property type="match status" value="1"/>
</dbReference>
<dbReference type="InterPro" id="IPR050812">
    <property type="entry name" value="Preph/Arog_dehydrog"/>
</dbReference>
<proteinExistence type="inferred from homology"/>
<dbReference type="EMBL" id="FRXO01000002">
    <property type="protein sequence ID" value="SHO63153.1"/>
    <property type="molecule type" value="Genomic_DNA"/>
</dbReference>
<evidence type="ECO:0000256" key="1">
    <source>
        <dbReference type="ARBA" id="ARBA00005067"/>
    </source>
</evidence>
<dbReference type="InterPro" id="IPR008927">
    <property type="entry name" value="6-PGluconate_DH-like_C_sf"/>
</dbReference>
<comment type="catalytic activity">
    <reaction evidence="9">
        <text>prephenate + NAD(+) = 3-(4-hydroxyphenyl)pyruvate + CO2 + NADH</text>
        <dbReference type="Rhea" id="RHEA:13869"/>
        <dbReference type="ChEBI" id="CHEBI:16526"/>
        <dbReference type="ChEBI" id="CHEBI:29934"/>
        <dbReference type="ChEBI" id="CHEBI:36242"/>
        <dbReference type="ChEBI" id="CHEBI:57540"/>
        <dbReference type="ChEBI" id="CHEBI:57945"/>
        <dbReference type="EC" id="1.3.1.12"/>
    </reaction>
</comment>
<evidence type="ECO:0000313" key="12">
    <source>
        <dbReference type="Proteomes" id="UP000186406"/>
    </source>
</evidence>
<dbReference type="InterPro" id="IPR003099">
    <property type="entry name" value="Prephen_DH"/>
</dbReference>
<dbReference type="OrthoDB" id="9802008at2"/>
<accession>A0A1M7ZE52</accession>
<dbReference type="SUPFAM" id="SSF48179">
    <property type="entry name" value="6-phosphogluconate dehydrogenase C-terminal domain-like"/>
    <property type="match status" value="1"/>
</dbReference>
<dbReference type="STRING" id="1123029.SAMN02745172_01288"/>
<dbReference type="InterPro" id="IPR046825">
    <property type="entry name" value="PDH_C"/>
</dbReference>
<keyword evidence="8" id="KW-0057">Aromatic amino acid biosynthesis</keyword>
<dbReference type="GO" id="GO:0070403">
    <property type="term" value="F:NAD+ binding"/>
    <property type="evidence" value="ECO:0007669"/>
    <property type="project" value="InterPro"/>
</dbReference>
<feature type="domain" description="Prephenate/arogenate dehydrogenase" evidence="10">
    <location>
        <begin position="25"/>
        <end position="314"/>
    </location>
</feature>
<evidence type="ECO:0000256" key="2">
    <source>
        <dbReference type="ARBA" id="ARBA00007964"/>
    </source>
</evidence>
<reference evidence="11 12" key="1">
    <citation type="submission" date="2016-12" db="EMBL/GenBank/DDBJ databases">
        <authorList>
            <person name="Song W.-J."/>
            <person name="Kurnit D.M."/>
        </authorList>
    </citation>
    <scope>NUCLEOTIDE SEQUENCE [LARGE SCALE GENOMIC DNA]</scope>
    <source>
        <strain evidence="11 12">DSM 19599</strain>
    </source>
</reference>
<evidence type="ECO:0000256" key="7">
    <source>
        <dbReference type="ARBA" id="ARBA00023027"/>
    </source>
</evidence>
<dbReference type="GO" id="GO:0006571">
    <property type="term" value="P:tyrosine biosynthetic process"/>
    <property type="evidence" value="ECO:0007669"/>
    <property type="project" value="UniProtKB-KW"/>
</dbReference>